<dbReference type="GeneID" id="7050463"/>
<keyword evidence="4" id="KW-0520">NAD</keyword>
<dbReference type="HOGENOM" id="CLU_007207_0_0_1"/>
<dbReference type="Pfam" id="PF25137">
    <property type="entry name" value="ADH_Fe_C"/>
    <property type="match status" value="1"/>
</dbReference>
<dbReference type="SUPFAM" id="SSF56796">
    <property type="entry name" value="Dehydroquinate synthase-like"/>
    <property type="match status" value="1"/>
</dbReference>
<dbReference type="Gene3D" id="3.40.50.1970">
    <property type="match status" value="1"/>
</dbReference>
<dbReference type="PANTHER" id="PTHR11496">
    <property type="entry name" value="ALCOHOL DEHYDROGENASE"/>
    <property type="match status" value="1"/>
</dbReference>
<evidence type="ECO:0000313" key="10">
    <source>
        <dbReference type="Proteomes" id="UP000001744"/>
    </source>
</evidence>
<dbReference type="JaponicusDB" id="SJAG_03822"/>
<accession>B6K555</accession>
<evidence type="ECO:0000256" key="2">
    <source>
        <dbReference type="ARBA" id="ARBA00013190"/>
    </source>
</evidence>
<protein>
    <recommendedName>
        <fullName evidence="5">Alcohol dehydrogenase 4</fullName>
        <ecNumber evidence="2">1.1.1.1</ecNumber>
    </recommendedName>
    <alternativeName>
        <fullName evidence="6">Alcohol dehydrogenase IV</fullName>
    </alternativeName>
</protein>
<dbReference type="Proteomes" id="UP000001744">
    <property type="component" value="Unassembled WGS sequence"/>
</dbReference>
<dbReference type="PANTHER" id="PTHR11496:SF102">
    <property type="entry name" value="ALCOHOL DEHYDROGENASE 4"/>
    <property type="match status" value="1"/>
</dbReference>
<dbReference type="eggNOG" id="KOG3857">
    <property type="taxonomic scope" value="Eukaryota"/>
</dbReference>
<dbReference type="GO" id="GO:0046872">
    <property type="term" value="F:metal ion binding"/>
    <property type="evidence" value="ECO:0007669"/>
    <property type="project" value="InterPro"/>
</dbReference>
<evidence type="ECO:0000313" key="9">
    <source>
        <dbReference type="EMBL" id="EEB08659.1"/>
    </source>
</evidence>
<evidence type="ECO:0000256" key="5">
    <source>
        <dbReference type="ARBA" id="ARBA00074847"/>
    </source>
</evidence>
<dbReference type="Gene3D" id="1.20.1090.10">
    <property type="entry name" value="Dehydroquinate synthase-like - alpha domain"/>
    <property type="match status" value="1"/>
</dbReference>
<comment type="similarity">
    <text evidence="1">Belongs to the iron-containing alcohol dehydrogenase family.</text>
</comment>
<name>B6K555_SCHJY</name>
<dbReference type="OrthoDB" id="339764at2759"/>
<dbReference type="CDD" id="cd08188">
    <property type="entry name" value="PDDH"/>
    <property type="match status" value="1"/>
</dbReference>
<dbReference type="EC" id="1.1.1.1" evidence="2"/>
<dbReference type="OMA" id="NLMGAGC"/>
<dbReference type="InterPro" id="IPR001670">
    <property type="entry name" value="ADH_Fe/GldA"/>
</dbReference>
<dbReference type="InterPro" id="IPR018211">
    <property type="entry name" value="ADH_Fe_CS"/>
</dbReference>
<feature type="domain" description="Alcohol dehydrogenase iron-type/glycerol dehydrogenase GldA" evidence="7">
    <location>
        <begin position="12"/>
        <end position="177"/>
    </location>
</feature>
<feature type="domain" description="Fe-containing alcohol dehydrogenase-like C-terminal" evidence="8">
    <location>
        <begin position="188"/>
        <end position="377"/>
    </location>
</feature>
<dbReference type="InterPro" id="IPR056798">
    <property type="entry name" value="ADH_Fe_C"/>
</dbReference>
<dbReference type="GO" id="GO:0004022">
    <property type="term" value="F:alcohol dehydrogenase (NAD+) activity"/>
    <property type="evidence" value="ECO:0000318"/>
    <property type="project" value="GO_Central"/>
</dbReference>
<dbReference type="FunFam" id="1.20.1090.10:FF:000001">
    <property type="entry name" value="Aldehyde-alcohol dehydrogenase"/>
    <property type="match status" value="1"/>
</dbReference>
<dbReference type="EMBL" id="KE651167">
    <property type="protein sequence ID" value="EEB08659.1"/>
    <property type="molecule type" value="Genomic_DNA"/>
</dbReference>
<evidence type="ECO:0000259" key="8">
    <source>
        <dbReference type="Pfam" id="PF25137"/>
    </source>
</evidence>
<gene>
    <name evidence="9" type="ORF">SJAG_03822</name>
</gene>
<proteinExistence type="inferred from homology"/>
<dbReference type="STRING" id="402676.B6K555"/>
<dbReference type="FunFam" id="3.40.50.1970:FF:000003">
    <property type="entry name" value="Alcohol dehydrogenase, iron-containing"/>
    <property type="match status" value="1"/>
</dbReference>
<dbReference type="VEuPathDB" id="FungiDB:SJAG_03822"/>
<keyword evidence="3" id="KW-0560">Oxidoreductase</keyword>
<dbReference type="GO" id="GO:0006113">
    <property type="term" value="P:fermentation"/>
    <property type="evidence" value="ECO:0007669"/>
    <property type="project" value="UniProtKB-ARBA"/>
</dbReference>
<dbReference type="PROSITE" id="PS00913">
    <property type="entry name" value="ADH_IRON_1"/>
    <property type="match status" value="1"/>
</dbReference>
<evidence type="ECO:0000256" key="4">
    <source>
        <dbReference type="ARBA" id="ARBA00023027"/>
    </source>
</evidence>
<dbReference type="InterPro" id="IPR039697">
    <property type="entry name" value="Alcohol_dehydrogenase_Fe"/>
</dbReference>
<reference evidence="9 10" key="1">
    <citation type="journal article" date="2011" name="Science">
        <title>Comparative functional genomics of the fission yeasts.</title>
        <authorList>
            <person name="Rhind N."/>
            <person name="Chen Z."/>
            <person name="Yassour M."/>
            <person name="Thompson D.A."/>
            <person name="Haas B.J."/>
            <person name="Habib N."/>
            <person name="Wapinski I."/>
            <person name="Roy S."/>
            <person name="Lin M.F."/>
            <person name="Heiman D.I."/>
            <person name="Young S.K."/>
            <person name="Furuya K."/>
            <person name="Guo Y."/>
            <person name="Pidoux A."/>
            <person name="Chen H.M."/>
            <person name="Robbertse B."/>
            <person name="Goldberg J.M."/>
            <person name="Aoki K."/>
            <person name="Bayne E.H."/>
            <person name="Berlin A.M."/>
            <person name="Desjardins C.A."/>
            <person name="Dobbs E."/>
            <person name="Dukaj L."/>
            <person name="Fan L."/>
            <person name="FitzGerald M.G."/>
            <person name="French C."/>
            <person name="Gujja S."/>
            <person name="Hansen K."/>
            <person name="Keifenheim D."/>
            <person name="Levin J.Z."/>
            <person name="Mosher R.A."/>
            <person name="Mueller C.A."/>
            <person name="Pfiffner J."/>
            <person name="Priest M."/>
            <person name="Russ C."/>
            <person name="Smialowska A."/>
            <person name="Swoboda P."/>
            <person name="Sykes S.M."/>
            <person name="Vaughn M."/>
            <person name="Vengrova S."/>
            <person name="Yoder R."/>
            <person name="Zeng Q."/>
            <person name="Allshire R."/>
            <person name="Baulcombe D."/>
            <person name="Birren B.W."/>
            <person name="Brown W."/>
            <person name="Ekwall K."/>
            <person name="Kellis M."/>
            <person name="Leatherwood J."/>
            <person name="Levin H."/>
            <person name="Margalit H."/>
            <person name="Martienssen R."/>
            <person name="Nieduszynski C.A."/>
            <person name="Spatafora J.W."/>
            <person name="Friedman N."/>
            <person name="Dalgaard J.Z."/>
            <person name="Baumann P."/>
            <person name="Niki H."/>
            <person name="Regev A."/>
            <person name="Nusbaum C."/>
        </authorList>
    </citation>
    <scope>NUCLEOTIDE SEQUENCE [LARGE SCALE GENOMIC DNA]</scope>
    <source>
        <strain evidence="10">yFS275 / FY16936</strain>
    </source>
</reference>
<dbReference type="AlphaFoldDB" id="B6K555"/>
<organism evidence="9 10">
    <name type="scientific">Schizosaccharomyces japonicus (strain yFS275 / FY16936)</name>
    <name type="common">Fission yeast</name>
    <dbReference type="NCBI Taxonomy" id="402676"/>
    <lineage>
        <taxon>Eukaryota</taxon>
        <taxon>Fungi</taxon>
        <taxon>Dikarya</taxon>
        <taxon>Ascomycota</taxon>
        <taxon>Taphrinomycotina</taxon>
        <taxon>Schizosaccharomycetes</taxon>
        <taxon>Schizosaccharomycetales</taxon>
        <taxon>Schizosaccharomycetaceae</taxon>
        <taxon>Schizosaccharomyces</taxon>
    </lineage>
</organism>
<keyword evidence="10" id="KW-1185">Reference proteome</keyword>
<sequence length="377" mass="40448">MSAVAFCMPPCNLFGKGVLVQAMDQIKDAGFKSILIVTDEGIVKLGLSDKVKKMLEERDMKVEVYSKVQPNPTVSNVNDGLAIARKADSDAIVSLGGGSPHDCAKGIALLATNGGEILDYMGMNLSKKPQLPLIAINTTAGTASEMSQFAVITEETNHLKLAMADKNITPMLSVNDPELMYGMPASLTAATGMDAMTHAVEAYVSTLANPISDACSLQSMKLCAEYLERAVKNGNDEEAREKMAYAEFLAGMAFNTACLGYVHAMAHQIGSTYNIAHGVCNAVLLPHVQRFNAKVAADRLATVAEYLGASEHTAEGAVQFLQDMVARVGIPVHLKDLGVKREDFDMLATNAMHDASTFSNPIQPTHDEVKQIFEEAF</sequence>
<evidence type="ECO:0000256" key="3">
    <source>
        <dbReference type="ARBA" id="ARBA00023002"/>
    </source>
</evidence>
<evidence type="ECO:0000256" key="6">
    <source>
        <dbReference type="ARBA" id="ARBA00076695"/>
    </source>
</evidence>
<dbReference type="PROSITE" id="PS00060">
    <property type="entry name" value="ADH_IRON_2"/>
    <property type="match status" value="1"/>
</dbReference>
<dbReference type="RefSeq" id="XP_002174952.1">
    <property type="nucleotide sequence ID" value="XM_002174916.2"/>
</dbReference>
<evidence type="ECO:0000259" key="7">
    <source>
        <dbReference type="Pfam" id="PF00465"/>
    </source>
</evidence>
<evidence type="ECO:0000256" key="1">
    <source>
        <dbReference type="ARBA" id="ARBA00007358"/>
    </source>
</evidence>
<dbReference type="Pfam" id="PF00465">
    <property type="entry name" value="Fe-ADH"/>
    <property type="match status" value="1"/>
</dbReference>